<evidence type="ECO:0000313" key="3">
    <source>
        <dbReference type="EMBL" id="KAJ4955225.1"/>
    </source>
</evidence>
<keyword evidence="1" id="KW-0677">Repeat</keyword>
<feature type="repeat" description="PPR" evidence="2">
    <location>
        <begin position="144"/>
        <end position="178"/>
    </location>
</feature>
<dbReference type="Gene3D" id="1.25.40.10">
    <property type="entry name" value="Tetratricopeptide repeat domain"/>
    <property type="match status" value="2"/>
</dbReference>
<gene>
    <name evidence="3" type="ORF">NE237_012008</name>
</gene>
<dbReference type="OrthoDB" id="185373at2759"/>
<dbReference type="InterPro" id="IPR011990">
    <property type="entry name" value="TPR-like_helical_dom_sf"/>
</dbReference>
<protein>
    <recommendedName>
        <fullName evidence="5">Pentatricopeptide repeat-containing protein</fullName>
    </recommendedName>
</protein>
<reference evidence="3" key="1">
    <citation type="journal article" date="2023" name="Plant J.">
        <title>The genome of the king protea, Protea cynaroides.</title>
        <authorList>
            <person name="Chang J."/>
            <person name="Duong T.A."/>
            <person name="Schoeman C."/>
            <person name="Ma X."/>
            <person name="Roodt D."/>
            <person name="Barker N."/>
            <person name="Li Z."/>
            <person name="Van de Peer Y."/>
            <person name="Mizrachi E."/>
        </authorList>
    </citation>
    <scope>NUCLEOTIDE SEQUENCE</scope>
    <source>
        <tissue evidence="3">Young leaves</tissue>
    </source>
</reference>
<feature type="repeat" description="PPR" evidence="2">
    <location>
        <begin position="214"/>
        <end position="248"/>
    </location>
</feature>
<dbReference type="Pfam" id="PF01535">
    <property type="entry name" value="PPR"/>
    <property type="match status" value="1"/>
</dbReference>
<comment type="caution">
    <text evidence="3">The sequence shown here is derived from an EMBL/GenBank/DDBJ whole genome shotgun (WGS) entry which is preliminary data.</text>
</comment>
<dbReference type="Pfam" id="PF12854">
    <property type="entry name" value="PPR_1"/>
    <property type="match status" value="1"/>
</dbReference>
<feature type="repeat" description="PPR" evidence="2">
    <location>
        <begin position="179"/>
        <end position="213"/>
    </location>
</feature>
<evidence type="ECO:0000313" key="4">
    <source>
        <dbReference type="Proteomes" id="UP001141806"/>
    </source>
</evidence>
<dbReference type="AlphaFoldDB" id="A0A9Q0GZC2"/>
<accession>A0A9Q0GZC2</accession>
<feature type="repeat" description="PPR" evidence="2">
    <location>
        <begin position="249"/>
        <end position="283"/>
    </location>
</feature>
<dbReference type="NCBIfam" id="TIGR00756">
    <property type="entry name" value="PPR"/>
    <property type="match status" value="3"/>
</dbReference>
<name>A0A9Q0GZC2_9MAGN</name>
<dbReference type="Pfam" id="PF13041">
    <property type="entry name" value="PPR_2"/>
    <property type="match status" value="1"/>
</dbReference>
<evidence type="ECO:0000256" key="2">
    <source>
        <dbReference type="PROSITE-ProRule" id="PRU00708"/>
    </source>
</evidence>
<dbReference type="Proteomes" id="UP001141806">
    <property type="component" value="Unassembled WGS sequence"/>
</dbReference>
<sequence>MNSHCSSLEFCKFDLKWSTNSPRKTLKIKLFMSSSIHFLPFPSHSASSMQFKVKSQAQHRSLQHNKTKHTTLLVETFHENQWLKTLLGKLSRKNSNPLQILQDDGDWSKDHFWAVMKFLKETSRSKDALQVFDLWKNIEKSRINEVNYEKLIELLSEVGLMEEAVSLLRDMKINGLRPSVGIYNSMIHGFAQKGEFDNAFVYFKEMKEFRLKPQTKTHNGLIQGYGAYRMYDEMNNCVNRMELEGCVPDAVTYNILISEFARGGLIRRMERAYRTLLSKRMGLQSSALIAMLEVYVNLGIFEKMEKAYRKVLNTKTPLNDGLVRKLARVYIKNHMFSRLEELGLDLASRKGRTDLVWCLRLLSQGCILSRKGMSSITHEMQIARSSWNITVANIIALAYLKMRDLRLLDALLSDIQTKYVKPDIVTIGVFFDAVDVGFNGMRAIDAWRSTGLLEEPVAMDTDPLVLTAFGKGHFLQSCEEMYLSLGPEATEKRVWTYHDLIENVLKRTGTKSYFLAAKAD</sequence>
<evidence type="ECO:0000256" key="1">
    <source>
        <dbReference type="ARBA" id="ARBA00022737"/>
    </source>
</evidence>
<dbReference type="PROSITE" id="PS51375">
    <property type="entry name" value="PPR"/>
    <property type="match status" value="4"/>
</dbReference>
<dbReference type="PANTHER" id="PTHR47493:SF3">
    <property type="entry name" value="PENTACOTRIPEPTIDE-REPEAT REGION OF PRORP DOMAIN-CONTAINING PROTEIN"/>
    <property type="match status" value="1"/>
</dbReference>
<dbReference type="InterPro" id="IPR002885">
    <property type="entry name" value="PPR_rpt"/>
</dbReference>
<proteinExistence type="predicted"/>
<organism evidence="3 4">
    <name type="scientific">Protea cynaroides</name>
    <dbReference type="NCBI Taxonomy" id="273540"/>
    <lineage>
        <taxon>Eukaryota</taxon>
        <taxon>Viridiplantae</taxon>
        <taxon>Streptophyta</taxon>
        <taxon>Embryophyta</taxon>
        <taxon>Tracheophyta</taxon>
        <taxon>Spermatophyta</taxon>
        <taxon>Magnoliopsida</taxon>
        <taxon>Proteales</taxon>
        <taxon>Proteaceae</taxon>
        <taxon>Protea</taxon>
    </lineage>
</organism>
<dbReference type="EMBL" id="JAMYWD010000011">
    <property type="protein sequence ID" value="KAJ4955225.1"/>
    <property type="molecule type" value="Genomic_DNA"/>
</dbReference>
<dbReference type="PANTHER" id="PTHR47493">
    <property type="entry name" value="OS08G0520200 PROTEIN"/>
    <property type="match status" value="1"/>
</dbReference>
<keyword evidence="4" id="KW-1185">Reference proteome</keyword>
<evidence type="ECO:0008006" key="5">
    <source>
        <dbReference type="Google" id="ProtNLM"/>
    </source>
</evidence>